<keyword evidence="1" id="KW-1133">Transmembrane helix</keyword>
<dbReference type="GO" id="GO:0016192">
    <property type="term" value="P:vesicle-mediated transport"/>
    <property type="evidence" value="ECO:0007669"/>
    <property type="project" value="InterPro"/>
</dbReference>
<accession>A0A0R3WZX1</accession>
<reference evidence="2" key="1">
    <citation type="submission" date="2017-02" db="UniProtKB">
        <authorList>
            <consortium name="WormBaseParasite"/>
        </authorList>
    </citation>
    <scope>IDENTIFICATION</scope>
</reference>
<keyword evidence="1" id="KW-0812">Transmembrane</keyword>
<protein>
    <submittedName>
        <fullName evidence="2">Transmembrane 9 superfamily member</fullName>
    </submittedName>
</protein>
<evidence type="ECO:0000313" key="2">
    <source>
        <dbReference type="WBParaSite" id="TTAC_0000637601-mRNA-1"/>
    </source>
</evidence>
<sequence length="68" mass="7862">LYLTRPVKSGIGLYHPTSILNSNELNRAMKEGWVKLAFYIMSFFGYLFGYVSFLYTLLNKPSCLFTLL</sequence>
<evidence type="ECO:0000256" key="1">
    <source>
        <dbReference type="SAM" id="Phobius"/>
    </source>
</evidence>
<feature type="transmembrane region" description="Helical" evidence="1">
    <location>
        <begin position="36"/>
        <end position="58"/>
    </location>
</feature>
<name>A0A0R3WZX1_HYDTA</name>
<dbReference type="WBParaSite" id="TTAC_0000637601-mRNA-1">
    <property type="protein sequence ID" value="TTAC_0000637601-mRNA-1"/>
    <property type="gene ID" value="TTAC_0000637601"/>
</dbReference>
<dbReference type="STRING" id="6205.A0A0R3WZX1"/>
<proteinExistence type="predicted"/>
<dbReference type="Pfam" id="PF03311">
    <property type="entry name" value="Cornichon"/>
    <property type="match status" value="1"/>
</dbReference>
<dbReference type="AlphaFoldDB" id="A0A0R3WZX1"/>
<dbReference type="InterPro" id="IPR003377">
    <property type="entry name" value="Cornichon"/>
</dbReference>
<keyword evidence="1" id="KW-0472">Membrane</keyword>
<organism evidence="2">
    <name type="scientific">Hydatigena taeniaeformis</name>
    <name type="common">Feline tapeworm</name>
    <name type="synonym">Taenia taeniaeformis</name>
    <dbReference type="NCBI Taxonomy" id="6205"/>
    <lineage>
        <taxon>Eukaryota</taxon>
        <taxon>Metazoa</taxon>
        <taxon>Spiralia</taxon>
        <taxon>Lophotrochozoa</taxon>
        <taxon>Platyhelminthes</taxon>
        <taxon>Cestoda</taxon>
        <taxon>Eucestoda</taxon>
        <taxon>Cyclophyllidea</taxon>
        <taxon>Taeniidae</taxon>
        <taxon>Hydatigera</taxon>
    </lineage>
</organism>